<reference evidence="2" key="2">
    <citation type="submission" date="2015-01" db="EMBL/GenBank/DDBJ databases">
        <title>Evolutionary Origins and Diversification of the Mycorrhizal Mutualists.</title>
        <authorList>
            <consortium name="DOE Joint Genome Institute"/>
            <consortium name="Mycorrhizal Genomics Consortium"/>
            <person name="Kohler A."/>
            <person name="Kuo A."/>
            <person name="Nagy L.G."/>
            <person name="Floudas D."/>
            <person name="Copeland A."/>
            <person name="Barry K.W."/>
            <person name="Cichocki N."/>
            <person name="Veneault-Fourrey C."/>
            <person name="LaButti K."/>
            <person name="Lindquist E.A."/>
            <person name="Lipzen A."/>
            <person name="Lundell T."/>
            <person name="Morin E."/>
            <person name="Murat C."/>
            <person name="Riley R."/>
            <person name="Ohm R."/>
            <person name="Sun H."/>
            <person name="Tunlid A."/>
            <person name="Henrissat B."/>
            <person name="Grigoriev I.V."/>
            <person name="Hibbett D.S."/>
            <person name="Martin F."/>
        </authorList>
    </citation>
    <scope>NUCLEOTIDE SEQUENCE [LARGE SCALE GENOMIC DNA]</scope>
    <source>
        <strain evidence="2">441</strain>
    </source>
</reference>
<dbReference type="AlphaFoldDB" id="A0A0C9Z4J5"/>
<dbReference type="SUPFAM" id="SSF51197">
    <property type="entry name" value="Clavaminate synthase-like"/>
    <property type="match status" value="1"/>
</dbReference>
<protein>
    <submittedName>
        <fullName evidence="1">Unplaced genomic scaffold scaffold_71, whole genome shotgun sequence</fullName>
    </submittedName>
</protein>
<name>A0A0C9Z4J5_9AGAM</name>
<evidence type="ECO:0000313" key="1">
    <source>
        <dbReference type="EMBL" id="KIK21079.1"/>
    </source>
</evidence>
<evidence type="ECO:0000313" key="2">
    <source>
        <dbReference type="Proteomes" id="UP000054018"/>
    </source>
</evidence>
<sequence>MYITVRSGTNVWGYFNVGTGSTTTRKELFDAWDNILSLDQEMNFKKYPLGVVLLEKGDTLIQPPGIPHMVYTPQSSLTSGGHFSAYYDCSARPGEYEERGLVATTAAHPSLYRYIICMILALPKFASDHAKMIVFDHIYNNVRTPSIAKYHQ</sequence>
<dbReference type="Proteomes" id="UP000054018">
    <property type="component" value="Unassembled WGS sequence"/>
</dbReference>
<dbReference type="OrthoDB" id="2635829at2759"/>
<keyword evidence="2" id="KW-1185">Reference proteome</keyword>
<organism evidence="1 2">
    <name type="scientific">Pisolithus microcarpus 441</name>
    <dbReference type="NCBI Taxonomy" id="765257"/>
    <lineage>
        <taxon>Eukaryota</taxon>
        <taxon>Fungi</taxon>
        <taxon>Dikarya</taxon>
        <taxon>Basidiomycota</taxon>
        <taxon>Agaricomycotina</taxon>
        <taxon>Agaricomycetes</taxon>
        <taxon>Agaricomycetidae</taxon>
        <taxon>Boletales</taxon>
        <taxon>Sclerodermatineae</taxon>
        <taxon>Pisolithaceae</taxon>
        <taxon>Pisolithus</taxon>
    </lineage>
</organism>
<dbReference type="EMBL" id="KN833755">
    <property type="protein sequence ID" value="KIK21079.1"/>
    <property type="molecule type" value="Genomic_DNA"/>
</dbReference>
<proteinExistence type="predicted"/>
<accession>A0A0C9Z4J5</accession>
<reference evidence="1 2" key="1">
    <citation type="submission" date="2014-04" db="EMBL/GenBank/DDBJ databases">
        <authorList>
            <consortium name="DOE Joint Genome Institute"/>
            <person name="Kuo A."/>
            <person name="Kohler A."/>
            <person name="Costa M.D."/>
            <person name="Nagy L.G."/>
            <person name="Floudas D."/>
            <person name="Copeland A."/>
            <person name="Barry K.W."/>
            <person name="Cichocki N."/>
            <person name="Veneault-Fourrey C."/>
            <person name="LaButti K."/>
            <person name="Lindquist E.A."/>
            <person name="Lipzen A."/>
            <person name="Lundell T."/>
            <person name="Morin E."/>
            <person name="Murat C."/>
            <person name="Sun H."/>
            <person name="Tunlid A."/>
            <person name="Henrissat B."/>
            <person name="Grigoriev I.V."/>
            <person name="Hibbett D.S."/>
            <person name="Martin F."/>
            <person name="Nordberg H.P."/>
            <person name="Cantor M.N."/>
            <person name="Hua S.X."/>
        </authorList>
    </citation>
    <scope>NUCLEOTIDE SEQUENCE [LARGE SCALE GENOMIC DNA]</scope>
    <source>
        <strain evidence="1 2">441</strain>
    </source>
</reference>
<gene>
    <name evidence="1" type="ORF">PISMIDRAFT_24006</name>
</gene>
<dbReference type="Gene3D" id="2.60.120.650">
    <property type="entry name" value="Cupin"/>
    <property type="match status" value="1"/>
</dbReference>
<dbReference type="HOGENOM" id="CLU_1723116_0_0_1"/>